<reference evidence="8" key="2">
    <citation type="submission" date="2021-09" db="EMBL/GenBank/DDBJ databases">
        <authorList>
            <person name="Gilroy R."/>
        </authorList>
    </citation>
    <scope>NUCLEOTIDE SEQUENCE</scope>
    <source>
        <strain evidence="8">7318</strain>
    </source>
</reference>
<protein>
    <recommendedName>
        <fullName evidence="5">2-dehydro-3-deoxy-phosphogluconate aldolase</fullName>
        <ecNumber evidence="5">4.1.2.14</ecNumber>
    </recommendedName>
</protein>
<dbReference type="InterPro" id="IPR013785">
    <property type="entry name" value="Aldolase_TIM"/>
</dbReference>
<dbReference type="PANTHER" id="PTHR30246:SF1">
    <property type="entry name" value="2-DEHYDRO-3-DEOXY-6-PHOSPHOGALACTONATE ALDOLASE-RELATED"/>
    <property type="match status" value="1"/>
</dbReference>
<dbReference type="Proteomes" id="UP000780768">
    <property type="component" value="Unassembled WGS sequence"/>
</dbReference>
<evidence type="ECO:0000256" key="7">
    <source>
        <dbReference type="ARBA" id="ARBA00023277"/>
    </source>
</evidence>
<comment type="pathway">
    <text evidence="2">Carbohydrate acid metabolism; 2-dehydro-3-deoxy-D-gluconate degradation; D-glyceraldehyde 3-phosphate and pyruvate from 2-dehydro-3-deoxy-D-gluconate: step 2/2.</text>
</comment>
<organism evidence="8 9">
    <name type="scientific">Megamonas hypermegale</name>
    <dbReference type="NCBI Taxonomy" id="158847"/>
    <lineage>
        <taxon>Bacteria</taxon>
        <taxon>Bacillati</taxon>
        <taxon>Bacillota</taxon>
        <taxon>Negativicutes</taxon>
        <taxon>Selenomonadales</taxon>
        <taxon>Selenomonadaceae</taxon>
        <taxon>Megamonas</taxon>
    </lineage>
</organism>
<dbReference type="GO" id="GO:0008675">
    <property type="term" value="F:2-dehydro-3-deoxy-phosphogluconate aldolase activity"/>
    <property type="evidence" value="ECO:0007669"/>
    <property type="project" value="UniProtKB-EC"/>
</dbReference>
<dbReference type="EMBL" id="DYVR01000220">
    <property type="protein sequence ID" value="HJF85562.1"/>
    <property type="molecule type" value="Genomic_DNA"/>
</dbReference>
<dbReference type="InterPro" id="IPR000887">
    <property type="entry name" value="Aldlse_KDPG_KHG"/>
</dbReference>
<dbReference type="CDD" id="cd00452">
    <property type="entry name" value="KDPG_aldolase"/>
    <property type="match status" value="1"/>
</dbReference>
<dbReference type="AlphaFoldDB" id="A0A921HPL0"/>
<accession>A0A921HPL0</accession>
<dbReference type="NCBIfam" id="NF004325">
    <property type="entry name" value="PRK05718.1"/>
    <property type="match status" value="1"/>
</dbReference>
<comment type="subunit">
    <text evidence="4">Homotrimer.</text>
</comment>
<evidence type="ECO:0000256" key="4">
    <source>
        <dbReference type="ARBA" id="ARBA00011233"/>
    </source>
</evidence>
<gene>
    <name evidence="8" type="ORF">K8V65_07880</name>
</gene>
<evidence type="ECO:0000313" key="9">
    <source>
        <dbReference type="Proteomes" id="UP000780768"/>
    </source>
</evidence>
<dbReference type="SUPFAM" id="SSF51569">
    <property type="entry name" value="Aldolase"/>
    <property type="match status" value="1"/>
</dbReference>
<dbReference type="PANTHER" id="PTHR30246">
    <property type="entry name" value="2-KETO-3-DEOXY-6-PHOSPHOGLUCONATE ALDOLASE"/>
    <property type="match status" value="1"/>
</dbReference>
<dbReference type="NCBIfam" id="TIGR01182">
    <property type="entry name" value="eda"/>
    <property type="match status" value="1"/>
</dbReference>
<dbReference type="Gene3D" id="3.20.20.70">
    <property type="entry name" value="Aldolase class I"/>
    <property type="match status" value="1"/>
</dbReference>
<reference evidence="8" key="1">
    <citation type="journal article" date="2021" name="PeerJ">
        <title>Extensive microbial diversity within the chicken gut microbiome revealed by metagenomics and culture.</title>
        <authorList>
            <person name="Gilroy R."/>
            <person name="Ravi A."/>
            <person name="Getino M."/>
            <person name="Pursley I."/>
            <person name="Horton D.L."/>
            <person name="Alikhan N.F."/>
            <person name="Baker D."/>
            <person name="Gharbi K."/>
            <person name="Hall N."/>
            <person name="Watson M."/>
            <person name="Adriaenssens E.M."/>
            <person name="Foster-Nyarko E."/>
            <person name="Jarju S."/>
            <person name="Secka A."/>
            <person name="Antonio M."/>
            <person name="Oren A."/>
            <person name="Chaudhuri R.R."/>
            <person name="La Ragione R."/>
            <person name="Hildebrand F."/>
            <person name="Pallen M.J."/>
        </authorList>
    </citation>
    <scope>NUCLEOTIDE SEQUENCE</scope>
    <source>
        <strain evidence="8">7318</strain>
    </source>
</reference>
<comment type="similarity">
    <text evidence="3">Belongs to the KHG/KDPG aldolase family.</text>
</comment>
<dbReference type="Pfam" id="PF01081">
    <property type="entry name" value="Aldolase"/>
    <property type="match status" value="1"/>
</dbReference>
<evidence type="ECO:0000256" key="3">
    <source>
        <dbReference type="ARBA" id="ARBA00006906"/>
    </source>
</evidence>
<keyword evidence="6" id="KW-0456">Lyase</keyword>
<dbReference type="RefSeq" id="WP_303691494.1">
    <property type="nucleotide sequence ID" value="NZ_CAKMHU010000001.1"/>
</dbReference>
<keyword evidence="7" id="KW-0119">Carbohydrate metabolism</keyword>
<evidence type="ECO:0000256" key="1">
    <source>
        <dbReference type="ARBA" id="ARBA00000654"/>
    </source>
</evidence>
<comment type="caution">
    <text evidence="8">The sequence shown here is derived from an EMBL/GenBank/DDBJ whole genome shotgun (WGS) entry which is preliminary data.</text>
</comment>
<dbReference type="InterPro" id="IPR031337">
    <property type="entry name" value="KDPG/KHG_AS_1"/>
</dbReference>
<proteinExistence type="inferred from homology"/>
<name>A0A921HPL0_9FIRM</name>
<comment type="catalytic activity">
    <reaction evidence="1">
        <text>2-dehydro-3-deoxy-6-phospho-D-gluconate = D-glyceraldehyde 3-phosphate + pyruvate</text>
        <dbReference type="Rhea" id="RHEA:17089"/>
        <dbReference type="ChEBI" id="CHEBI:15361"/>
        <dbReference type="ChEBI" id="CHEBI:57569"/>
        <dbReference type="ChEBI" id="CHEBI:59776"/>
        <dbReference type="EC" id="4.1.2.14"/>
    </reaction>
</comment>
<evidence type="ECO:0000256" key="5">
    <source>
        <dbReference type="ARBA" id="ARBA00013063"/>
    </source>
</evidence>
<evidence type="ECO:0000313" key="8">
    <source>
        <dbReference type="EMBL" id="HJF85562.1"/>
    </source>
</evidence>
<evidence type="ECO:0000256" key="2">
    <source>
        <dbReference type="ARBA" id="ARBA00004736"/>
    </source>
</evidence>
<sequence>MISENMQKIFDIGLVPLVVLDDANDAVPLAKALVAGGIPVAEVTFRTEAGGQTIYNMAHEVPEIIVGAGTVHDVEHAKEAVEKGAKFIVSPGLNPAVVKWCVDNNIDVVPGTVTPSDIEVAMSFGLTVCKFFPAEAYGGVKTLKALAGPFGNIKFMPTGGVNENNMNDYLALPNVAAIGGSFMLPNKLVKAKQWDEITALCKSIVAKNIRNK</sequence>
<evidence type="ECO:0000256" key="6">
    <source>
        <dbReference type="ARBA" id="ARBA00023239"/>
    </source>
</evidence>
<dbReference type="EC" id="4.1.2.14" evidence="5"/>
<dbReference type="PROSITE" id="PS00159">
    <property type="entry name" value="ALDOLASE_KDPG_KHG_1"/>
    <property type="match status" value="1"/>
</dbReference>